<evidence type="ECO:0000256" key="3">
    <source>
        <dbReference type="ARBA" id="ARBA00023015"/>
    </source>
</evidence>
<dbReference type="RefSeq" id="WP_115535788.1">
    <property type="nucleotide sequence ID" value="NZ_QRGA01000013.1"/>
</dbReference>
<feature type="compositionally biased region" description="Low complexity" evidence="6">
    <location>
        <begin position="91"/>
        <end position="104"/>
    </location>
</feature>
<keyword evidence="5" id="KW-0804">Transcription</keyword>
<dbReference type="AlphaFoldDB" id="A0A3D8JUF8"/>
<dbReference type="InterPro" id="IPR036390">
    <property type="entry name" value="WH_DNA-bd_sf"/>
</dbReference>
<gene>
    <name evidence="8" type="ORF">DWV00_22325</name>
</gene>
<dbReference type="InterPro" id="IPR015424">
    <property type="entry name" value="PyrdxlP-dep_Trfase"/>
</dbReference>
<evidence type="ECO:0000313" key="8">
    <source>
        <dbReference type="EMBL" id="RDU96733.1"/>
    </source>
</evidence>
<evidence type="ECO:0000313" key="9">
    <source>
        <dbReference type="Proteomes" id="UP000256838"/>
    </source>
</evidence>
<dbReference type="CDD" id="cd07377">
    <property type="entry name" value="WHTH_GntR"/>
    <property type="match status" value="1"/>
</dbReference>
<dbReference type="GO" id="GO:0003700">
    <property type="term" value="F:DNA-binding transcription factor activity"/>
    <property type="evidence" value="ECO:0007669"/>
    <property type="project" value="InterPro"/>
</dbReference>
<comment type="caution">
    <text evidence="8">The sequence shown here is derived from an EMBL/GenBank/DDBJ whole genome shotgun (WGS) entry which is preliminary data.</text>
</comment>
<dbReference type="Pfam" id="PF00392">
    <property type="entry name" value="GntR"/>
    <property type="match status" value="1"/>
</dbReference>
<protein>
    <submittedName>
        <fullName evidence="8">PLP-dependent aminotransferase family protein</fullName>
    </submittedName>
</protein>
<evidence type="ECO:0000256" key="2">
    <source>
        <dbReference type="ARBA" id="ARBA00022898"/>
    </source>
</evidence>
<dbReference type="InterPro" id="IPR036388">
    <property type="entry name" value="WH-like_DNA-bd_sf"/>
</dbReference>
<dbReference type="GO" id="GO:0008483">
    <property type="term" value="F:transaminase activity"/>
    <property type="evidence" value="ECO:0007669"/>
    <property type="project" value="UniProtKB-KW"/>
</dbReference>
<dbReference type="PANTHER" id="PTHR46577:SF1">
    <property type="entry name" value="HTH-TYPE TRANSCRIPTIONAL REGULATORY PROTEIN GABR"/>
    <property type="match status" value="1"/>
</dbReference>
<comment type="similarity">
    <text evidence="1">In the C-terminal section; belongs to the class-I pyridoxal-phosphate-dependent aminotransferase family.</text>
</comment>
<proteinExistence type="inferred from homology"/>
<dbReference type="SUPFAM" id="SSF46785">
    <property type="entry name" value="Winged helix' DNA-binding domain"/>
    <property type="match status" value="1"/>
</dbReference>
<reference evidence="8 9" key="1">
    <citation type="submission" date="2018-08" db="EMBL/GenBank/DDBJ databases">
        <title>Paraburkholderia sp. DHOM06 isolated from forest soil.</title>
        <authorList>
            <person name="Gao Z.-H."/>
            <person name="Qiu L.-H."/>
        </authorList>
    </citation>
    <scope>NUCLEOTIDE SEQUENCE [LARGE SCALE GENOMIC DNA]</scope>
    <source>
        <strain evidence="8 9">DHOM06</strain>
    </source>
</reference>
<accession>A0A3D8JUF8</accession>
<dbReference type="GO" id="GO:0030170">
    <property type="term" value="F:pyridoxal phosphate binding"/>
    <property type="evidence" value="ECO:0007669"/>
    <property type="project" value="InterPro"/>
</dbReference>
<keyword evidence="8" id="KW-0032">Aminotransferase</keyword>
<dbReference type="Proteomes" id="UP000256838">
    <property type="component" value="Unassembled WGS sequence"/>
</dbReference>
<evidence type="ECO:0000256" key="6">
    <source>
        <dbReference type="SAM" id="MobiDB-lite"/>
    </source>
</evidence>
<dbReference type="SMART" id="SM00345">
    <property type="entry name" value="HTH_GNTR"/>
    <property type="match status" value="1"/>
</dbReference>
<dbReference type="GO" id="GO:0003677">
    <property type="term" value="F:DNA binding"/>
    <property type="evidence" value="ECO:0007669"/>
    <property type="project" value="UniProtKB-KW"/>
</dbReference>
<keyword evidence="8" id="KW-0808">Transferase</keyword>
<dbReference type="Pfam" id="PF00155">
    <property type="entry name" value="Aminotran_1_2"/>
    <property type="match status" value="1"/>
</dbReference>
<dbReference type="InterPro" id="IPR000524">
    <property type="entry name" value="Tscrpt_reg_HTH_GntR"/>
</dbReference>
<evidence type="ECO:0000256" key="1">
    <source>
        <dbReference type="ARBA" id="ARBA00005384"/>
    </source>
</evidence>
<feature type="region of interest" description="Disordered" evidence="6">
    <location>
        <begin position="83"/>
        <end position="106"/>
    </location>
</feature>
<evidence type="ECO:0000256" key="5">
    <source>
        <dbReference type="ARBA" id="ARBA00023163"/>
    </source>
</evidence>
<dbReference type="InterPro" id="IPR004839">
    <property type="entry name" value="Aminotransferase_I/II_large"/>
</dbReference>
<keyword evidence="2" id="KW-0663">Pyridoxal phosphate</keyword>
<keyword evidence="4" id="KW-0238">DNA-binding</keyword>
<organism evidence="8 9">
    <name type="scientific">Trinickia dinghuensis</name>
    <dbReference type="NCBI Taxonomy" id="2291023"/>
    <lineage>
        <taxon>Bacteria</taxon>
        <taxon>Pseudomonadati</taxon>
        <taxon>Pseudomonadota</taxon>
        <taxon>Betaproteobacteria</taxon>
        <taxon>Burkholderiales</taxon>
        <taxon>Burkholderiaceae</taxon>
        <taxon>Trinickia</taxon>
    </lineage>
</organism>
<keyword evidence="9" id="KW-1185">Reference proteome</keyword>
<dbReference type="Gene3D" id="3.40.640.10">
    <property type="entry name" value="Type I PLP-dependent aspartate aminotransferase-like (Major domain)"/>
    <property type="match status" value="1"/>
</dbReference>
<evidence type="ECO:0000259" key="7">
    <source>
        <dbReference type="PROSITE" id="PS50949"/>
    </source>
</evidence>
<dbReference type="SUPFAM" id="SSF53383">
    <property type="entry name" value="PLP-dependent transferases"/>
    <property type="match status" value="1"/>
</dbReference>
<dbReference type="InterPro" id="IPR051446">
    <property type="entry name" value="HTH_trans_reg/aminotransferase"/>
</dbReference>
<dbReference type="Gene3D" id="1.10.10.10">
    <property type="entry name" value="Winged helix-like DNA-binding domain superfamily/Winged helix DNA-binding domain"/>
    <property type="match status" value="1"/>
</dbReference>
<keyword evidence="3" id="KW-0805">Transcription regulation</keyword>
<dbReference type="OrthoDB" id="9804020at2"/>
<dbReference type="CDD" id="cd00609">
    <property type="entry name" value="AAT_like"/>
    <property type="match status" value="1"/>
</dbReference>
<name>A0A3D8JUF8_9BURK</name>
<dbReference type="PROSITE" id="PS50949">
    <property type="entry name" value="HTH_GNTR"/>
    <property type="match status" value="1"/>
</dbReference>
<feature type="domain" description="HTH gntR-type" evidence="7">
    <location>
        <begin position="13"/>
        <end position="81"/>
    </location>
</feature>
<dbReference type="PANTHER" id="PTHR46577">
    <property type="entry name" value="HTH-TYPE TRANSCRIPTIONAL REGULATORY PROTEIN GABR"/>
    <property type="match status" value="1"/>
</dbReference>
<evidence type="ECO:0000256" key="4">
    <source>
        <dbReference type="ARBA" id="ARBA00023125"/>
    </source>
</evidence>
<dbReference type="EMBL" id="QRGA01000013">
    <property type="protein sequence ID" value="RDU96733.1"/>
    <property type="molecule type" value="Genomic_DNA"/>
</dbReference>
<dbReference type="InterPro" id="IPR015421">
    <property type="entry name" value="PyrdxlP-dep_Trfase_major"/>
</dbReference>
<sequence length="496" mass="54205">MSQSVNAPPSAASTIHAQIYARFRAMIEQGQLKPGQRISSLRALAEELGVARGTVQAAYDRLLGEGYLIARGAAGTFVAEHTAPTKRLSQARTAEPAPRSAPSRAVRKHAGDAWFESAGQTPAMLQLGIPALDEFPRKLWTRLLARHVRQMHALNKPAPAGYAPLREALATYLYRSRGFEVQPAQVFIVPAYTAGLDLAVDALGLTVGLTAGPRRGADHGVWVECPGFPPTARLLKRVGLHSHLVPVDEQGLDVDFGLRHYPRAKMAVVTPSHQSPTGVALSLPRRVALLDWAAKHRAWIVEDDYDGEYRYRGHPLPALKSLDTRDRVIYSGTLSKVMFPGLRLAYVVAPQSQIEAFEAAGTRAAHGGCPELMQAAVAEFIADGHFARHIKRMRTLYAQRRAMLATALQPYEDDGYVVRLQDGGMHLMLDVPAGSDDLAMARRAREAGFGVHSLTAWRSGRRGQRALLLGFTNIPDQTEANRQVTLLMRALGDKRA</sequence>